<keyword evidence="2" id="KW-1185">Reference proteome</keyword>
<dbReference type="EMBL" id="JAWDIO010000002">
    <property type="protein sequence ID" value="MDU0354460.1"/>
    <property type="molecule type" value="Genomic_DNA"/>
</dbReference>
<dbReference type="Proteomes" id="UP001247805">
    <property type="component" value="Unassembled WGS sequence"/>
</dbReference>
<organism evidence="1 2">
    <name type="scientific">Paraglaciecola aquimarina</name>
    <dbReference type="NCBI Taxonomy" id="1235557"/>
    <lineage>
        <taxon>Bacteria</taxon>
        <taxon>Pseudomonadati</taxon>
        <taxon>Pseudomonadota</taxon>
        <taxon>Gammaproteobacteria</taxon>
        <taxon>Alteromonadales</taxon>
        <taxon>Alteromonadaceae</taxon>
        <taxon>Paraglaciecola</taxon>
    </lineage>
</organism>
<accession>A0ABU3SWS1</accession>
<evidence type="ECO:0000313" key="2">
    <source>
        <dbReference type="Proteomes" id="UP001247805"/>
    </source>
</evidence>
<comment type="caution">
    <text evidence="1">The sequence shown here is derived from an EMBL/GenBank/DDBJ whole genome shotgun (WGS) entry which is preliminary data.</text>
</comment>
<gene>
    <name evidence="1" type="ORF">RS130_11400</name>
</gene>
<reference evidence="1 2" key="1">
    <citation type="submission" date="2023-10" db="EMBL/GenBank/DDBJ databases">
        <title>Glaciecola aquimarina strain GGW-M5 nov., isolated from a coastal seawater.</title>
        <authorList>
            <person name="Bayburt H."/>
            <person name="Kim J.M."/>
            <person name="Choi B.J."/>
            <person name="Jeon C.O."/>
        </authorList>
    </citation>
    <scope>NUCLEOTIDE SEQUENCE [LARGE SCALE GENOMIC DNA]</scope>
    <source>
        <strain evidence="1 2">KCTC 32108</strain>
    </source>
</reference>
<evidence type="ECO:0000313" key="1">
    <source>
        <dbReference type="EMBL" id="MDU0354460.1"/>
    </source>
</evidence>
<sequence length="47" mass="5299">MHGTPDKKLAKKVEHQQHSKANLMEKVAALLTKIGKALHTQDMSNYK</sequence>
<dbReference type="RefSeq" id="WP_316026057.1">
    <property type="nucleotide sequence ID" value="NZ_JAWDIO010000002.1"/>
</dbReference>
<protein>
    <submittedName>
        <fullName evidence="1">Uncharacterized protein</fullName>
    </submittedName>
</protein>
<proteinExistence type="predicted"/>
<name>A0ABU3SWS1_9ALTE</name>